<feature type="non-terminal residue" evidence="2">
    <location>
        <position position="210"/>
    </location>
</feature>
<feature type="compositionally biased region" description="Basic residues" evidence="1">
    <location>
        <begin position="157"/>
        <end position="171"/>
    </location>
</feature>
<proteinExistence type="predicted"/>
<accession>A0A6J4UMY1</accession>
<feature type="compositionally biased region" description="Gly residues" evidence="1">
    <location>
        <begin position="83"/>
        <end position="93"/>
    </location>
</feature>
<feature type="region of interest" description="Disordered" evidence="1">
    <location>
        <begin position="1"/>
        <end position="210"/>
    </location>
</feature>
<sequence>GAQLRGDDRAGADRAAPAAEDPEGEAGFARWGIPPHGAGRCGGSDAGRVRGRPPRRDDPPGRCARAVLPARDRDPQQPPGVARRGGGVGGTGRRAGRAADRPGLARREPRHAVAAAAVAPPARHAPLLPRPGHARRRRREPPLRLPRQGARAPLPRAQRHRRVLRQSRRGSARPGGLGRARGDDRCGGYRDGGAAPASGVRDARCRNHRL</sequence>
<feature type="non-terminal residue" evidence="2">
    <location>
        <position position="1"/>
    </location>
</feature>
<feature type="compositionally biased region" description="Basic and acidic residues" evidence="1">
    <location>
        <begin position="201"/>
        <end position="210"/>
    </location>
</feature>
<feature type="compositionally biased region" description="Low complexity" evidence="1">
    <location>
        <begin position="112"/>
        <end position="131"/>
    </location>
</feature>
<name>A0A6J4UMY1_9BACT</name>
<feature type="compositionally biased region" description="Basic and acidic residues" evidence="1">
    <location>
        <begin position="1"/>
        <end position="12"/>
    </location>
</feature>
<dbReference type="AlphaFoldDB" id="A0A6J4UMY1"/>
<dbReference type="EMBL" id="CADCWN010000035">
    <property type="protein sequence ID" value="CAA9553580.1"/>
    <property type="molecule type" value="Genomic_DNA"/>
</dbReference>
<protein>
    <submittedName>
        <fullName evidence="2">FIG060329: MOSC domain protein</fullName>
    </submittedName>
</protein>
<evidence type="ECO:0000256" key="1">
    <source>
        <dbReference type="SAM" id="MobiDB-lite"/>
    </source>
</evidence>
<reference evidence="2" key="1">
    <citation type="submission" date="2020-02" db="EMBL/GenBank/DDBJ databases">
        <authorList>
            <person name="Meier V. D."/>
        </authorList>
    </citation>
    <scope>NUCLEOTIDE SEQUENCE</scope>
    <source>
        <strain evidence="2">AVDCRST_MAG18</strain>
    </source>
</reference>
<evidence type="ECO:0000313" key="2">
    <source>
        <dbReference type="EMBL" id="CAA9553580.1"/>
    </source>
</evidence>
<gene>
    <name evidence="2" type="ORF">AVDCRST_MAG18-513</name>
</gene>
<organism evidence="2">
    <name type="scientific">uncultured Thermomicrobiales bacterium</name>
    <dbReference type="NCBI Taxonomy" id="1645740"/>
    <lineage>
        <taxon>Bacteria</taxon>
        <taxon>Pseudomonadati</taxon>
        <taxon>Thermomicrobiota</taxon>
        <taxon>Thermomicrobia</taxon>
        <taxon>Thermomicrobiales</taxon>
        <taxon>environmental samples</taxon>
    </lineage>
</organism>
<feature type="compositionally biased region" description="Basic and acidic residues" evidence="1">
    <location>
        <begin position="97"/>
        <end position="111"/>
    </location>
</feature>